<dbReference type="Gene3D" id="3.40.33.10">
    <property type="entry name" value="CAP"/>
    <property type="match status" value="1"/>
</dbReference>
<proteinExistence type="predicted"/>
<evidence type="ECO:0000313" key="4">
    <source>
        <dbReference type="Proteomes" id="UP001274321"/>
    </source>
</evidence>
<reference evidence="3 4" key="1">
    <citation type="submission" date="2023-11" db="EMBL/GenBank/DDBJ databases">
        <authorList>
            <person name="Bao R."/>
        </authorList>
    </citation>
    <scope>NUCLEOTIDE SEQUENCE [LARGE SCALE GENOMIC DNA]</scope>
    <source>
        <strain evidence="3 4">PJ23</strain>
    </source>
</reference>
<name>A0ABU4RNT0_9HYPH</name>
<dbReference type="RefSeq" id="WP_319844624.1">
    <property type="nucleotide sequence ID" value="NZ_JAXAFJ010000005.1"/>
</dbReference>
<dbReference type="SUPFAM" id="SSF55797">
    <property type="entry name" value="PR-1-like"/>
    <property type="match status" value="1"/>
</dbReference>
<feature type="signal peptide" evidence="1">
    <location>
        <begin position="1"/>
        <end position="29"/>
    </location>
</feature>
<dbReference type="Proteomes" id="UP001274321">
    <property type="component" value="Unassembled WGS sequence"/>
</dbReference>
<keyword evidence="1" id="KW-0732">Signal</keyword>
<evidence type="ECO:0000313" key="3">
    <source>
        <dbReference type="EMBL" id="MDX6806497.1"/>
    </source>
</evidence>
<dbReference type="CDD" id="cd05379">
    <property type="entry name" value="CAP_bacterial"/>
    <property type="match status" value="1"/>
</dbReference>
<feature type="domain" description="SCP" evidence="2">
    <location>
        <begin position="60"/>
        <end position="174"/>
    </location>
</feature>
<keyword evidence="4" id="KW-1185">Reference proteome</keyword>
<comment type="caution">
    <text evidence="3">The sequence shown here is derived from an EMBL/GenBank/DDBJ whole genome shotgun (WGS) entry which is preliminary data.</text>
</comment>
<organism evidence="3 4">
    <name type="scientific">Terrihabitans rhizophilus</name>
    <dbReference type="NCBI Taxonomy" id="3092662"/>
    <lineage>
        <taxon>Bacteria</taxon>
        <taxon>Pseudomonadati</taxon>
        <taxon>Pseudomonadota</taxon>
        <taxon>Alphaproteobacteria</taxon>
        <taxon>Hyphomicrobiales</taxon>
        <taxon>Terrihabitans</taxon>
    </lineage>
</organism>
<protein>
    <submittedName>
        <fullName evidence="3">CAP domain-containing protein</fullName>
    </submittedName>
</protein>
<dbReference type="Pfam" id="PF00188">
    <property type="entry name" value="CAP"/>
    <property type="match status" value="1"/>
</dbReference>
<dbReference type="PROSITE" id="PS51257">
    <property type="entry name" value="PROKAR_LIPOPROTEIN"/>
    <property type="match status" value="1"/>
</dbReference>
<dbReference type="PANTHER" id="PTHR31157:SF1">
    <property type="entry name" value="SCP DOMAIN-CONTAINING PROTEIN"/>
    <property type="match status" value="1"/>
</dbReference>
<dbReference type="PANTHER" id="PTHR31157">
    <property type="entry name" value="SCP DOMAIN-CONTAINING PROTEIN"/>
    <property type="match status" value="1"/>
</dbReference>
<evidence type="ECO:0000259" key="2">
    <source>
        <dbReference type="Pfam" id="PF00188"/>
    </source>
</evidence>
<accession>A0ABU4RNT0</accession>
<dbReference type="InterPro" id="IPR035940">
    <property type="entry name" value="CAP_sf"/>
</dbReference>
<dbReference type="EMBL" id="JAXAFJ010000005">
    <property type="protein sequence ID" value="MDX6806497.1"/>
    <property type="molecule type" value="Genomic_DNA"/>
</dbReference>
<dbReference type="InterPro" id="IPR014044">
    <property type="entry name" value="CAP_dom"/>
</dbReference>
<evidence type="ECO:0000256" key="1">
    <source>
        <dbReference type="SAM" id="SignalP"/>
    </source>
</evidence>
<gene>
    <name evidence="3" type="ORF">SCD90_10505</name>
</gene>
<feature type="chain" id="PRO_5046551181" evidence="1">
    <location>
        <begin position="30"/>
        <end position="203"/>
    </location>
</feature>
<sequence length="203" mass="21230">MSHKLPSRIFSHAAAGLLAAALLSGCAGAPPAYIPPQEPAMYRSLVPPGAQVDGETTAEMVSGFRRNNGLGPVTLDPALSRIALEHSRAMARKGQVSHNSGDGPLDARARSQGYRYTRIAENVAGGYHTLAEAFSGWRESSGHRKNMLMPSATRIGIAVAQAPGHKYKVFWTMVVAEPDTGTGGPAVWGAPPPAGVAALLPSR</sequence>